<comment type="subcellular location">
    <subcellularLocation>
        <location evidence="1">Cell inner membrane</location>
        <topology evidence="1">Multi-pass membrane protein</topology>
    </subcellularLocation>
</comment>
<accession>A0ABU5ZN03</accession>
<keyword evidence="6 9" id="KW-1133">Transmembrane helix</keyword>
<evidence type="ECO:0000259" key="10">
    <source>
        <dbReference type="Pfam" id="PF04290"/>
    </source>
</evidence>
<comment type="similarity">
    <text evidence="8">Belongs to the TRAP transporter small permease family.</text>
</comment>
<dbReference type="PANTHER" id="PTHR35011">
    <property type="entry name" value="2,3-DIKETO-L-GULONATE TRAP TRANSPORTER SMALL PERMEASE PROTEIN YIAM"/>
    <property type="match status" value="1"/>
</dbReference>
<dbReference type="RefSeq" id="WP_371756015.1">
    <property type="nucleotide sequence ID" value="NZ_JAYJLD010000056.1"/>
</dbReference>
<evidence type="ECO:0000256" key="7">
    <source>
        <dbReference type="ARBA" id="ARBA00023136"/>
    </source>
</evidence>
<keyword evidence="5 9" id="KW-0812">Transmembrane</keyword>
<evidence type="ECO:0000256" key="1">
    <source>
        <dbReference type="ARBA" id="ARBA00004429"/>
    </source>
</evidence>
<evidence type="ECO:0000313" key="11">
    <source>
        <dbReference type="EMBL" id="MEB3103888.1"/>
    </source>
</evidence>
<feature type="domain" description="Tripartite ATP-independent periplasmic transporters DctQ component" evidence="10">
    <location>
        <begin position="23"/>
        <end position="154"/>
    </location>
</feature>
<keyword evidence="2" id="KW-0813">Transport</keyword>
<feature type="transmembrane region" description="Helical" evidence="9">
    <location>
        <begin position="14"/>
        <end position="35"/>
    </location>
</feature>
<evidence type="ECO:0000313" key="12">
    <source>
        <dbReference type="Proteomes" id="UP001310386"/>
    </source>
</evidence>
<dbReference type="EMBL" id="JAYJLD010000056">
    <property type="protein sequence ID" value="MEB3103888.1"/>
    <property type="molecule type" value="Genomic_DNA"/>
</dbReference>
<dbReference type="Proteomes" id="UP001310386">
    <property type="component" value="Unassembled WGS sequence"/>
</dbReference>
<evidence type="ECO:0000256" key="2">
    <source>
        <dbReference type="ARBA" id="ARBA00022448"/>
    </source>
</evidence>
<evidence type="ECO:0000256" key="8">
    <source>
        <dbReference type="ARBA" id="ARBA00038436"/>
    </source>
</evidence>
<dbReference type="Pfam" id="PF04290">
    <property type="entry name" value="DctQ"/>
    <property type="match status" value="1"/>
</dbReference>
<sequence length="164" mass="19086">MRLLRKIDEHFEEYLSVILFSLMTLLIFLQIIFRFLLNASLDWTEELARYSFVWLVYLSASLGVKKNRHIRVELVEKLLPQKASKWFGFLAELIWLLFSLTMVKQGYLVAKMNLETGQNSPSLNLPMGFVYAIIPIGFGLISLRVLQKIILRFRNQSRPESSSG</sequence>
<evidence type="ECO:0000256" key="9">
    <source>
        <dbReference type="SAM" id="Phobius"/>
    </source>
</evidence>
<evidence type="ECO:0000256" key="5">
    <source>
        <dbReference type="ARBA" id="ARBA00022692"/>
    </source>
</evidence>
<proteinExistence type="inferred from homology"/>
<organism evidence="11 12">
    <name type="scientific">Ferviditalea candida</name>
    <dbReference type="NCBI Taxonomy" id="3108399"/>
    <lineage>
        <taxon>Bacteria</taxon>
        <taxon>Bacillati</taxon>
        <taxon>Bacillota</taxon>
        <taxon>Bacilli</taxon>
        <taxon>Bacillales</taxon>
        <taxon>Paenibacillaceae</taxon>
        <taxon>Ferviditalea</taxon>
    </lineage>
</organism>
<keyword evidence="7 9" id="KW-0472">Membrane</keyword>
<name>A0ABU5ZN03_9BACL</name>
<dbReference type="InterPro" id="IPR055348">
    <property type="entry name" value="DctQ"/>
</dbReference>
<gene>
    <name evidence="11" type="ORF">VF724_19920</name>
</gene>
<protein>
    <submittedName>
        <fullName evidence="11">TRAP transporter small permease</fullName>
    </submittedName>
</protein>
<comment type="caution">
    <text evidence="11">The sequence shown here is derived from an EMBL/GenBank/DDBJ whole genome shotgun (WGS) entry which is preliminary data.</text>
</comment>
<evidence type="ECO:0000256" key="4">
    <source>
        <dbReference type="ARBA" id="ARBA00022519"/>
    </source>
</evidence>
<evidence type="ECO:0000256" key="3">
    <source>
        <dbReference type="ARBA" id="ARBA00022475"/>
    </source>
</evidence>
<dbReference type="PANTHER" id="PTHR35011:SF2">
    <property type="entry name" value="2,3-DIKETO-L-GULONATE TRAP TRANSPORTER SMALL PERMEASE PROTEIN YIAM"/>
    <property type="match status" value="1"/>
</dbReference>
<keyword evidence="3" id="KW-1003">Cell membrane</keyword>
<evidence type="ECO:0000256" key="6">
    <source>
        <dbReference type="ARBA" id="ARBA00022989"/>
    </source>
</evidence>
<dbReference type="InterPro" id="IPR007387">
    <property type="entry name" value="TRAP_DctQ"/>
</dbReference>
<feature type="transmembrane region" description="Helical" evidence="9">
    <location>
        <begin position="47"/>
        <end position="65"/>
    </location>
</feature>
<feature type="transmembrane region" description="Helical" evidence="9">
    <location>
        <begin position="86"/>
        <end position="108"/>
    </location>
</feature>
<keyword evidence="4" id="KW-0997">Cell inner membrane</keyword>
<keyword evidence="12" id="KW-1185">Reference proteome</keyword>
<reference evidence="11" key="1">
    <citation type="submission" date="2023-12" db="EMBL/GenBank/DDBJ databases">
        <title>Fervidustalea candida gen. nov., sp. nov., a novel member of the family Paenibacillaceae isolated from a geothermal area.</title>
        <authorList>
            <person name="Li W.-J."/>
            <person name="Jiao J.-Y."/>
            <person name="Chen Y."/>
        </authorList>
    </citation>
    <scope>NUCLEOTIDE SEQUENCE</scope>
    <source>
        <strain evidence="11">SYSU GA230002</strain>
    </source>
</reference>
<feature type="transmembrane region" description="Helical" evidence="9">
    <location>
        <begin position="128"/>
        <end position="146"/>
    </location>
</feature>